<feature type="domain" description="N-acetyltransferase" evidence="1">
    <location>
        <begin position="4"/>
        <end position="107"/>
    </location>
</feature>
<reference evidence="2 3" key="1">
    <citation type="submission" date="2016-07" db="EMBL/GenBank/DDBJ databases">
        <title>Draft genome of Scalindua rubra, obtained from a brine-seawater interface in the Red Sea, sheds light on salt adaptation in anammox bacteria.</title>
        <authorList>
            <person name="Speth D.R."/>
            <person name="Lagkouvardos I."/>
            <person name="Wang Y."/>
            <person name="Qian P.-Y."/>
            <person name="Dutilh B.E."/>
            <person name="Jetten M.S."/>
        </authorList>
    </citation>
    <scope>NUCLEOTIDE SEQUENCE [LARGE SCALE GENOMIC DNA]</scope>
    <source>
        <strain evidence="2">BSI-1</strain>
    </source>
</reference>
<dbReference type="Pfam" id="PF13527">
    <property type="entry name" value="Acetyltransf_9"/>
    <property type="match status" value="1"/>
</dbReference>
<dbReference type="Proteomes" id="UP000094056">
    <property type="component" value="Unassembled WGS sequence"/>
</dbReference>
<name>A0A1E3XE71_9BACT</name>
<dbReference type="InterPro" id="IPR016181">
    <property type="entry name" value="Acyl_CoA_acyltransferase"/>
</dbReference>
<organism evidence="2 3">
    <name type="scientific">Candidatus Scalindua rubra</name>
    <dbReference type="NCBI Taxonomy" id="1872076"/>
    <lineage>
        <taxon>Bacteria</taxon>
        <taxon>Pseudomonadati</taxon>
        <taxon>Planctomycetota</taxon>
        <taxon>Candidatus Brocadiia</taxon>
        <taxon>Candidatus Brocadiales</taxon>
        <taxon>Candidatus Scalinduaceae</taxon>
        <taxon>Candidatus Scalindua</taxon>
    </lineage>
</organism>
<protein>
    <recommendedName>
        <fullName evidence="1">N-acetyltransferase domain-containing protein</fullName>
    </recommendedName>
</protein>
<dbReference type="AlphaFoldDB" id="A0A1E3XE71"/>
<proteinExistence type="predicted"/>
<gene>
    <name evidence="2" type="ORF">SCARUB_01635</name>
</gene>
<dbReference type="CDD" id="cd04301">
    <property type="entry name" value="NAT_SF"/>
    <property type="match status" value="1"/>
</dbReference>
<evidence type="ECO:0000313" key="2">
    <source>
        <dbReference type="EMBL" id="ODS33244.1"/>
    </source>
</evidence>
<dbReference type="PROSITE" id="PS51186">
    <property type="entry name" value="GNAT"/>
    <property type="match status" value="1"/>
</dbReference>
<accession>A0A1E3XE71</accession>
<comment type="caution">
    <text evidence="2">The sequence shown here is derived from an EMBL/GenBank/DDBJ whole genome shotgun (WGS) entry which is preliminary data.</text>
</comment>
<evidence type="ECO:0000313" key="3">
    <source>
        <dbReference type="Proteomes" id="UP000094056"/>
    </source>
</evidence>
<dbReference type="Gene3D" id="3.40.630.30">
    <property type="match status" value="1"/>
</dbReference>
<dbReference type="GO" id="GO:0016747">
    <property type="term" value="F:acyltransferase activity, transferring groups other than amino-acyl groups"/>
    <property type="evidence" value="ECO:0007669"/>
    <property type="project" value="InterPro"/>
</dbReference>
<dbReference type="SUPFAM" id="SSF55729">
    <property type="entry name" value="Acyl-CoA N-acyltransferases (Nat)"/>
    <property type="match status" value="1"/>
</dbReference>
<dbReference type="EMBL" id="MAYW01000034">
    <property type="protein sequence ID" value="ODS33244.1"/>
    <property type="molecule type" value="Genomic_DNA"/>
</dbReference>
<evidence type="ECO:0000259" key="1">
    <source>
        <dbReference type="PROSITE" id="PS51186"/>
    </source>
</evidence>
<dbReference type="InterPro" id="IPR000182">
    <property type="entry name" value="GNAT_dom"/>
</dbReference>
<sequence>MKDFSFRMYQLEDKQSIYELWRTHFRPELIDKRKEIFSWIAERNPYLMGKATYHVVFKGKKLLAYYGRIPTRFVVKGEVMDTYFCHDVLVHPRFWGKGIADKLVKNA</sequence>